<dbReference type="RefSeq" id="WP_330795198.1">
    <property type="nucleotide sequence ID" value="NZ_JAZEWV010000009.1"/>
</dbReference>
<dbReference type="SUPFAM" id="SSF55486">
    <property type="entry name" value="Metalloproteases ('zincins'), catalytic domain"/>
    <property type="match status" value="1"/>
</dbReference>
<evidence type="ECO:0000313" key="7">
    <source>
        <dbReference type="Proteomes" id="UP001344658"/>
    </source>
</evidence>
<comment type="subcellular location">
    <subcellularLocation>
        <location evidence="1">Membrane</location>
        <topology evidence="1">Single-pass membrane protein</topology>
    </subcellularLocation>
</comment>
<keyword evidence="7" id="KW-1185">Reference proteome</keyword>
<gene>
    <name evidence="6" type="ORF">V2S66_14025</name>
</gene>
<reference evidence="6 7" key="1">
    <citation type="submission" date="2023-12" db="EMBL/GenBank/DDBJ databases">
        <title>Streptomyces sp. V4-01.</title>
        <authorList>
            <person name="Somphong A."/>
            <person name="Phongsopitanun W."/>
        </authorList>
    </citation>
    <scope>NUCLEOTIDE SEQUENCE [LARGE SCALE GENOMIC DNA]</scope>
    <source>
        <strain evidence="6 7">V4-01</strain>
    </source>
</reference>
<sequence>MEFDDDAALDTSEVQDNRGGALGGIPGGGRTVGGGVIGLLVVIASVVFGVNPGLLGSGGSGNGTATGAASGGTGASNLASECRTGADANSKEDCRIVAVVDSVQAFWEQTEKAAGKSYTQAPTFLFTGSVNTGCGNATSEVGPFYCSADDKVYLDLGFFDELRTEFGAKGGTFAQAYVVAHEYGHHIQDLSGTIARGGGQGQDSGSVKLELQADCYAGVWAHHATTTPDPGSGKPLISDLTQADVNDGLDAAAAVGDDRIQQKYQGKVTPDTWTHGSAAQRQQWFTTGYRSGRTASCNTFG</sequence>
<dbReference type="Pfam" id="PF04228">
    <property type="entry name" value="Zn_peptidase"/>
    <property type="match status" value="1"/>
</dbReference>
<protein>
    <submittedName>
        <fullName evidence="6">Neutral zinc metallopeptidase</fullName>
    </submittedName>
</protein>
<accession>A0ABU7PDA4</accession>
<organism evidence="6 7">
    <name type="scientific">Actinacidiphila polyblastidii</name>
    <dbReference type="NCBI Taxonomy" id="3110430"/>
    <lineage>
        <taxon>Bacteria</taxon>
        <taxon>Bacillati</taxon>
        <taxon>Actinomycetota</taxon>
        <taxon>Actinomycetes</taxon>
        <taxon>Kitasatosporales</taxon>
        <taxon>Streptomycetaceae</taxon>
        <taxon>Actinacidiphila</taxon>
    </lineage>
</organism>
<comment type="caution">
    <text evidence="6">The sequence shown here is derived from an EMBL/GenBank/DDBJ whole genome shotgun (WGS) entry which is preliminary data.</text>
</comment>
<dbReference type="PANTHER" id="PTHR30168">
    <property type="entry name" value="PUTATIVE MEMBRANE PROTEIN YPFJ"/>
    <property type="match status" value="1"/>
</dbReference>
<dbReference type="Proteomes" id="UP001344658">
    <property type="component" value="Unassembled WGS sequence"/>
</dbReference>
<evidence type="ECO:0000256" key="3">
    <source>
        <dbReference type="ARBA" id="ARBA00022989"/>
    </source>
</evidence>
<evidence type="ECO:0000256" key="1">
    <source>
        <dbReference type="ARBA" id="ARBA00004167"/>
    </source>
</evidence>
<evidence type="ECO:0000313" key="6">
    <source>
        <dbReference type="EMBL" id="MEE4543082.1"/>
    </source>
</evidence>
<evidence type="ECO:0000256" key="4">
    <source>
        <dbReference type="ARBA" id="ARBA00023136"/>
    </source>
</evidence>
<evidence type="ECO:0000256" key="2">
    <source>
        <dbReference type="ARBA" id="ARBA00022692"/>
    </source>
</evidence>
<evidence type="ECO:0000256" key="5">
    <source>
        <dbReference type="SAM" id="MobiDB-lite"/>
    </source>
</evidence>
<dbReference type="PANTHER" id="PTHR30168:SF0">
    <property type="entry name" value="INNER MEMBRANE PROTEIN"/>
    <property type="match status" value="1"/>
</dbReference>
<proteinExistence type="predicted"/>
<keyword evidence="2" id="KW-0812">Transmembrane</keyword>
<name>A0ABU7PDA4_9ACTN</name>
<keyword evidence="4" id="KW-0472">Membrane</keyword>
<feature type="region of interest" description="Disordered" evidence="5">
    <location>
        <begin position="1"/>
        <end position="25"/>
    </location>
</feature>
<dbReference type="InterPro" id="IPR007343">
    <property type="entry name" value="Uncharacterised_pept_Zn_put"/>
</dbReference>
<keyword evidence="3" id="KW-1133">Transmembrane helix</keyword>
<dbReference type="EMBL" id="JAZEWV010000009">
    <property type="protein sequence ID" value="MEE4543082.1"/>
    <property type="molecule type" value="Genomic_DNA"/>
</dbReference>